<dbReference type="SUPFAM" id="SSF103473">
    <property type="entry name" value="MFS general substrate transporter"/>
    <property type="match status" value="1"/>
</dbReference>
<sequence>MTATAATSTVVLSDLPRAHINGDKAAILDNDVRSNNSTRGDDDASASASATNGDGDGDGAPAEAALVATPHGRQFSATKSTLVIVVLTGVSFLNTMGSGILTVSLPVMAGDLRLDDSLLLWPASVYALAAGCTLLLFGAVGTWWGPAACGSSAPRSIASSPSPWG</sequence>
<evidence type="ECO:0000256" key="2">
    <source>
        <dbReference type="ARBA" id="ARBA00022692"/>
    </source>
</evidence>
<gene>
    <name evidence="7" type="ORF">PG996_003137</name>
</gene>
<keyword evidence="2 6" id="KW-0812">Transmembrane</keyword>
<keyword evidence="3 6" id="KW-1133">Transmembrane helix</keyword>
<evidence type="ECO:0000256" key="3">
    <source>
        <dbReference type="ARBA" id="ARBA00022989"/>
    </source>
</evidence>
<comment type="caution">
    <text evidence="7">The sequence shown here is derived from an EMBL/GenBank/DDBJ whole genome shotgun (WGS) entry which is preliminary data.</text>
</comment>
<name>A0ABR1W0E4_9PEZI</name>
<dbReference type="PANTHER" id="PTHR42718:SF10">
    <property type="entry name" value="TRANSPORTER, PUTATIVE (AFU_ORTHOLOGUE AFUA_8G06760)-RELATED"/>
    <property type="match status" value="1"/>
</dbReference>
<reference evidence="7 8" key="1">
    <citation type="submission" date="2023-01" db="EMBL/GenBank/DDBJ databases">
        <title>Analysis of 21 Apiospora genomes using comparative genomics revels a genus with tremendous synthesis potential of carbohydrate active enzymes and secondary metabolites.</title>
        <authorList>
            <person name="Sorensen T."/>
        </authorList>
    </citation>
    <scope>NUCLEOTIDE SEQUENCE [LARGE SCALE GENOMIC DNA]</scope>
    <source>
        <strain evidence="7 8">CBS 83171</strain>
    </source>
</reference>
<organism evidence="7 8">
    <name type="scientific">Apiospora saccharicola</name>
    <dbReference type="NCBI Taxonomy" id="335842"/>
    <lineage>
        <taxon>Eukaryota</taxon>
        <taxon>Fungi</taxon>
        <taxon>Dikarya</taxon>
        <taxon>Ascomycota</taxon>
        <taxon>Pezizomycotina</taxon>
        <taxon>Sordariomycetes</taxon>
        <taxon>Xylariomycetidae</taxon>
        <taxon>Amphisphaeriales</taxon>
        <taxon>Apiosporaceae</taxon>
        <taxon>Apiospora</taxon>
    </lineage>
</organism>
<feature type="transmembrane region" description="Helical" evidence="6">
    <location>
        <begin position="125"/>
        <end position="145"/>
    </location>
</feature>
<comment type="subcellular location">
    <subcellularLocation>
        <location evidence="1">Membrane</location>
        <topology evidence="1">Multi-pass membrane protein</topology>
    </subcellularLocation>
</comment>
<proteinExistence type="predicted"/>
<dbReference type="Proteomes" id="UP001446871">
    <property type="component" value="Unassembled WGS sequence"/>
</dbReference>
<keyword evidence="8" id="KW-1185">Reference proteome</keyword>
<dbReference type="InterPro" id="IPR036259">
    <property type="entry name" value="MFS_trans_sf"/>
</dbReference>
<dbReference type="Gene3D" id="1.20.1250.20">
    <property type="entry name" value="MFS general substrate transporter like domains"/>
    <property type="match status" value="1"/>
</dbReference>
<evidence type="ECO:0000256" key="5">
    <source>
        <dbReference type="SAM" id="MobiDB-lite"/>
    </source>
</evidence>
<evidence type="ECO:0000256" key="6">
    <source>
        <dbReference type="SAM" id="Phobius"/>
    </source>
</evidence>
<protein>
    <submittedName>
        <fullName evidence="7">Drug resistance protein</fullName>
    </submittedName>
</protein>
<feature type="compositionally biased region" description="Low complexity" evidence="5">
    <location>
        <begin position="45"/>
        <end position="62"/>
    </location>
</feature>
<evidence type="ECO:0000313" key="7">
    <source>
        <dbReference type="EMBL" id="KAK8076967.1"/>
    </source>
</evidence>
<evidence type="ECO:0000256" key="4">
    <source>
        <dbReference type="ARBA" id="ARBA00023136"/>
    </source>
</evidence>
<dbReference type="PANTHER" id="PTHR42718">
    <property type="entry name" value="MAJOR FACILITATOR SUPERFAMILY MULTIDRUG TRANSPORTER MFSC"/>
    <property type="match status" value="1"/>
</dbReference>
<accession>A0ABR1W0E4</accession>
<keyword evidence="4 6" id="KW-0472">Membrane</keyword>
<feature type="transmembrane region" description="Helical" evidence="6">
    <location>
        <begin position="82"/>
        <end position="105"/>
    </location>
</feature>
<feature type="region of interest" description="Disordered" evidence="5">
    <location>
        <begin position="31"/>
        <end position="62"/>
    </location>
</feature>
<evidence type="ECO:0000313" key="8">
    <source>
        <dbReference type="Proteomes" id="UP001446871"/>
    </source>
</evidence>
<dbReference type="EMBL" id="JAQQWM010000002">
    <property type="protein sequence ID" value="KAK8076967.1"/>
    <property type="molecule type" value="Genomic_DNA"/>
</dbReference>
<evidence type="ECO:0000256" key="1">
    <source>
        <dbReference type="ARBA" id="ARBA00004141"/>
    </source>
</evidence>